<evidence type="ECO:0000313" key="2">
    <source>
        <dbReference type="EMBL" id="KAJ6437971.1"/>
    </source>
</evidence>
<dbReference type="PANTHER" id="PTHR43591">
    <property type="entry name" value="METHYLTRANSFERASE"/>
    <property type="match status" value="1"/>
</dbReference>
<dbReference type="SUPFAM" id="SSF51197">
    <property type="entry name" value="Clavaminate synthase-like"/>
    <property type="match status" value="1"/>
</dbReference>
<reference evidence="2" key="1">
    <citation type="submission" date="2023-01" db="EMBL/GenBank/DDBJ databases">
        <title>The growth and conidiation of Purpureocillium lavendulum are regulated by nitrogen source and histone H3K14 acetylation.</title>
        <authorList>
            <person name="Tang P."/>
            <person name="Han J."/>
            <person name="Zhang C."/>
            <person name="Tang P."/>
            <person name="Qi F."/>
            <person name="Zhang K."/>
            <person name="Liang L."/>
        </authorList>
    </citation>
    <scope>NUCLEOTIDE SEQUENCE</scope>
    <source>
        <strain evidence="2">YMF1.00683</strain>
    </source>
</reference>
<comment type="caution">
    <text evidence="2">The sequence shown here is derived from an EMBL/GenBank/DDBJ whole genome shotgun (WGS) entry which is preliminary data.</text>
</comment>
<dbReference type="Gene3D" id="2.60.120.650">
    <property type="entry name" value="Cupin"/>
    <property type="match status" value="1"/>
</dbReference>
<accession>A0AB34FGL8</accession>
<dbReference type="EMBL" id="JAQHRD010000009">
    <property type="protein sequence ID" value="KAJ6437971.1"/>
    <property type="molecule type" value="Genomic_DNA"/>
</dbReference>
<dbReference type="Gene3D" id="3.40.50.150">
    <property type="entry name" value="Vaccinia Virus protein VP39"/>
    <property type="match status" value="1"/>
</dbReference>
<keyword evidence="3" id="KW-1185">Reference proteome</keyword>
<dbReference type="PANTHER" id="PTHR43591:SF10">
    <property type="entry name" value="ABC TRANSMEMBRANE TYPE-1 DOMAIN-CONTAINING PROTEIN-RELATED"/>
    <property type="match status" value="1"/>
</dbReference>
<dbReference type="CDD" id="cd02440">
    <property type="entry name" value="AdoMet_MTases"/>
    <property type="match status" value="1"/>
</dbReference>
<evidence type="ECO:0000256" key="1">
    <source>
        <dbReference type="ARBA" id="ARBA00038158"/>
    </source>
</evidence>
<dbReference type="Pfam" id="PF13489">
    <property type="entry name" value="Methyltransf_23"/>
    <property type="match status" value="1"/>
</dbReference>
<organism evidence="2 3">
    <name type="scientific">Purpureocillium lavendulum</name>
    <dbReference type="NCBI Taxonomy" id="1247861"/>
    <lineage>
        <taxon>Eukaryota</taxon>
        <taxon>Fungi</taxon>
        <taxon>Dikarya</taxon>
        <taxon>Ascomycota</taxon>
        <taxon>Pezizomycotina</taxon>
        <taxon>Sordariomycetes</taxon>
        <taxon>Hypocreomycetidae</taxon>
        <taxon>Hypocreales</taxon>
        <taxon>Ophiocordycipitaceae</taxon>
        <taxon>Purpureocillium</taxon>
    </lineage>
</organism>
<protein>
    <submittedName>
        <fullName evidence="2">Ilp is an apoptosis inhibitor</fullName>
    </submittedName>
</protein>
<name>A0AB34FGL8_9HYPO</name>
<dbReference type="Proteomes" id="UP001163105">
    <property type="component" value="Unassembled WGS sequence"/>
</dbReference>
<dbReference type="GO" id="GO:0008168">
    <property type="term" value="F:methyltransferase activity"/>
    <property type="evidence" value="ECO:0007669"/>
    <property type="project" value="TreeGrafter"/>
</dbReference>
<sequence>MWNVGDRFAVSSLKKYACSQLAETLARWTMFPGLFVPEFSELVQFVYRHETDDDSLRQMIAYFTRCIFEDVHQLEGWNQFLLDNSTFTADLSMFASDHSGSGESRVVAKRVQETDAVHVYVAKASSNGQVGGGSGLPDDTVAVELTRGRDDASTAPAAERGKHAAATCYRAALPYADLSERRMPRHYKLQHYKCAMCERIFLLNDKKQHEYGTGHAQYLEVNSPNPEQQVVGPTNLGSATSESVTSSENVDTARMRRKYGSLIRSLLRECQNSKSLLESNETRWSSGLQLLCRILPEDREIPIARIGAISDTTDNVEVWYASPEEMRPLVHQDFVLRKPTVIRSRQPIWGQDLASFLEALNDDFAGSVVDVQDPSASATDKTAIKMPVDSVIKRIKEGSDIRTGRLPLNLLDLKCSGHDIPTPGFLQMPRFRVLSTICTRLGTTFSGEGVAGKRGHSTAAELDLERSLTFSMFAQRGSFTGFHVDCPDGTWVCNQSGLKLWIFATSKDEADMATFADEGDDWVPKKVAAIVLEPGDTLIMPPGEIVPHAVLTLEDSRMVGGMFMDAHRIVDSAQKLLWIATHPEVTNEAIPLQLLSGWEHLHDLLQAKNQSVTDHAKFDEISKLLRKTLIQSAQLNLDQRVLWTKSMNVEYGPMGAMDLLNVVFIWVSEVADQVSDGLDETEHSDAGDADSALDEGSIFDYLIINGRTFQRSDTTEYWCPNDDRQQNGLDIAHHFMRILKGNKLFEPPIDRFDRVLDIGTGTGIWAIEMADEFPQAEIIGTDISPIQPQLVPPNCVFHIEDAQLEWTYALERFDFVHIRGLYGSISSWEKLYCQTYDTLRPGGWIQNTEISILVQSDAQAVRDDPDHIFRQWATVLWEGADRMGKTLRIADDGNMPKLIGDAGFVDVEKTHYKVPIGAWSSDPTKKEIGEYSLAFMLESLEGFALFILKEIMRWTCGEIQVFVMQMRKAIRDHEIRPYYSIWINIFFVNHQTYAVLLTPPPLTMTTEQLPEFIVTKPVDYESTLNQPHASATASVQKVRRWEPIVHNLLTKKLPRTEQDWDRILRTQDDVNRILQRIVLSHLSPTEKAALSWRGRFDECSKHFKLLAQDKAKENPIELFRLAVIALSEVAIKEDLPSDEVYQYLRLCLRNYPRSGKQLGNESLRKTVKAVREGIRFVEGFTDILGPRSNELPLYVKSWTTVFHDYTAECGEHIAQQKHKVPRKIRDIFLPTNTLDCQSWSGSDFPPRSSLQSCNPSSPAPRGGSDKLFSFGDRAVELKQAAISDILTDIIISRPIQKARSLYSFGLPPASKEYFDAAIIEQSVKLKHWAAKQGITPETLLNLPAEAFRSEVGTATWPPSGGALLLPLTNEAVDVKLLDRDTGTARRKVWHPNHIMYLEHEGLAAINGSIHYIYAPLRRPL</sequence>
<dbReference type="SUPFAM" id="SSF53335">
    <property type="entry name" value="S-adenosyl-L-methionine-dependent methyltransferases"/>
    <property type="match status" value="1"/>
</dbReference>
<proteinExistence type="inferred from homology"/>
<comment type="similarity">
    <text evidence="1">Belongs to the methyltransferase superfamily. LaeA methyltransferase family.</text>
</comment>
<dbReference type="InterPro" id="IPR029063">
    <property type="entry name" value="SAM-dependent_MTases_sf"/>
</dbReference>
<gene>
    <name evidence="2" type="ORF">O9K51_09393</name>
</gene>
<evidence type="ECO:0000313" key="3">
    <source>
        <dbReference type="Proteomes" id="UP001163105"/>
    </source>
</evidence>